<feature type="transmembrane region" description="Helical" evidence="2">
    <location>
        <begin position="12"/>
        <end position="36"/>
    </location>
</feature>
<feature type="transmembrane region" description="Helical" evidence="2">
    <location>
        <begin position="270"/>
        <end position="291"/>
    </location>
</feature>
<dbReference type="PANTHER" id="PTHR11328">
    <property type="entry name" value="MAJOR FACILITATOR SUPERFAMILY DOMAIN-CONTAINING PROTEIN"/>
    <property type="match status" value="1"/>
</dbReference>
<evidence type="ECO:0000313" key="3">
    <source>
        <dbReference type="EMBL" id="MEE1672348.1"/>
    </source>
</evidence>
<dbReference type="NCBIfam" id="NF007237">
    <property type="entry name" value="PRK09669.1"/>
    <property type="match status" value="1"/>
</dbReference>
<keyword evidence="4" id="KW-1185">Reference proteome</keyword>
<keyword evidence="2" id="KW-0472">Membrane</keyword>
<dbReference type="SUPFAM" id="SSF103473">
    <property type="entry name" value="MFS general substrate transporter"/>
    <property type="match status" value="1"/>
</dbReference>
<comment type="similarity">
    <text evidence="1">Belongs to the sodium:galactoside symporter (TC 2.A.2) family.</text>
</comment>
<feature type="transmembrane region" description="Helical" evidence="2">
    <location>
        <begin position="298"/>
        <end position="316"/>
    </location>
</feature>
<feature type="transmembrane region" description="Helical" evidence="2">
    <location>
        <begin position="364"/>
        <end position="389"/>
    </location>
</feature>
<dbReference type="InterPro" id="IPR039672">
    <property type="entry name" value="MFS_2"/>
</dbReference>
<keyword evidence="2" id="KW-1133">Transmembrane helix</keyword>
<dbReference type="EMBL" id="JAYDYW010000002">
    <property type="protein sequence ID" value="MEE1672348.1"/>
    <property type="molecule type" value="Genomic_DNA"/>
</dbReference>
<dbReference type="Proteomes" id="UP001310248">
    <property type="component" value="Unassembled WGS sequence"/>
</dbReference>
<sequence length="456" mass="50154">MSTINLTVKEKVAYGLGDMGCNFVWQTVMLFLAYYYTDVYGLSPVHMGTMFLLVRFIDAVTDPIMGSLVDRTRTKHGQFRPYILWMAIPFGIACMVTFYTPDLGSTGKVIYAYASYILLTLMYTAINVPYCAMANAMTNDPKQRVSLQSYRFALSTAGGLVVALVALPLVKYIGQGDEQKGYLGAMVIMGIGAMLLFFYCFANTKEHYTTELSTSKRSSALSDVKLLWKNVQWRVLFILNIVLLTGVVLKAASTMYYVNTVMGRADLATMMMVAGMLANIVGAMASSPVLGRFDKIKTYKVLIGISGVLSAAMFFIDPSNVVMVFVVMIVLSVVQMSTTPLLWSMMSDVVDYEKSRSGRSLSGMVFSTNLFAIKAGIAIGGAMVGWILAGAGYVGGAELQSTQATTWINLLYTFIPGLFFFSLVFVMHFYRLDANTLKLAKQQTAEQQSKLASQTI</sequence>
<dbReference type="CDD" id="cd17332">
    <property type="entry name" value="MFS_MelB_like"/>
    <property type="match status" value="1"/>
</dbReference>
<proteinExistence type="inferred from homology"/>
<feature type="transmembrane region" description="Helical" evidence="2">
    <location>
        <begin position="42"/>
        <end position="61"/>
    </location>
</feature>
<dbReference type="NCBIfam" id="TIGR00792">
    <property type="entry name" value="gph"/>
    <property type="match status" value="1"/>
</dbReference>
<dbReference type="InterPro" id="IPR001927">
    <property type="entry name" value="Na/Gal_symport"/>
</dbReference>
<evidence type="ECO:0000313" key="4">
    <source>
        <dbReference type="Proteomes" id="UP001310248"/>
    </source>
</evidence>
<accession>A0ABU7FYU5</accession>
<comment type="caution">
    <text evidence="3">The sequence shown here is derived from an EMBL/GenBank/DDBJ whole genome shotgun (WGS) entry which is preliminary data.</text>
</comment>
<dbReference type="RefSeq" id="WP_329773673.1">
    <property type="nucleotide sequence ID" value="NZ_JAYDYW010000002.1"/>
</dbReference>
<feature type="transmembrane region" description="Helical" evidence="2">
    <location>
        <begin position="322"/>
        <end position="343"/>
    </location>
</feature>
<feature type="transmembrane region" description="Helical" evidence="2">
    <location>
        <begin position="82"/>
        <end position="99"/>
    </location>
</feature>
<dbReference type="PANTHER" id="PTHR11328:SF24">
    <property type="entry name" value="MAJOR FACILITATOR SUPERFAMILY (MFS) PROFILE DOMAIN-CONTAINING PROTEIN"/>
    <property type="match status" value="1"/>
</dbReference>
<dbReference type="InterPro" id="IPR036259">
    <property type="entry name" value="MFS_trans_sf"/>
</dbReference>
<reference evidence="4" key="1">
    <citation type="submission" date="2023-07" db="EMBL/GenBank/DDBJ databases">
        <title>Draft genome sequence of Agarivorans aestuarii strain ZMCS4, a CAZymes producing bacteria isolated from the marine brown algae Clodostephus spongiosus.</title>
        <authorList>
            <person name="Lorente B."/>
            <person name="Cabral C."/>
            <person name="Frias J."/>
            <person name="Faria J."/>
            <person name="Toubarro D."/>
        </authorList>
    </citation>
    <scope>NUCLEOTIDE SEQUENCE [LARGE SCALE GENOMIC DNA]</scope>
    <source>
        <strain evidence="4">ZMCS4</strain>
    </source>
</reference>
<protein>
    <submittedName>
        <fullName evidence="3">Glycoside-pentoside-hexuronide (GPH):cation symporter</fullName>
    </submittedName>
</protein>
<name>A0ABU7FYU5_9ALTE</name>
<feature type="transmembrane region" description="Helical" evidence="2">
    <location>
        <begin position="182"/>
        <end position="202"/>
    </location>
</feature>
<gene>
    <name evidence="3" type="ORF">SNR37_001663</name>
</gene>
<evidence type="ECO:0000256" key="1">
    <source>
        <dbReference type="ARBA" id="ARBA00009617"/>
    </source>
</evidence>
<evidence type="ECO:0000256" key="2">
    <source>
        <dbReference type="SAM" id="Phobius"/>
    </source>
</evidence>
<dbReference type="Gene3D" id="1.20.1250.20">
    <property type="entry name" value="MFS general substrate transporter like domains"/>
    <property type="match status" value="2"/>
</dbReference>
<feature type="transmembrane region" description="Helical" evidence="2">
    <location>
        <begin position="409"/>
        <end position="430"/>
    </location>
</feature>
<keyword evidence="2" id="KW-0812">Transmembrane</keyword>
<feature type="transmembrane region" description="Helical" evidence="2">
    <location>
        <begin position="235"/>
        <end position="258"/>
    </location>
</feature>
<organism evidence="3 4">
    <name type="scientific">Agarivorans aestuarii</name>
    <dbReference type="NCBI Taxonomy" id="1563703"/>
    <lineage>
        <taxon>Bacteria</taxon>
        <taxon>Pseudomonadati</taxon>
        <taxon>Pseudomonadota</taxon>
        <taxon>Gammaproteobacteria</taxon>
        <taxon>Alteromonadales</taxon>
        <taxon>Alteromonadaceae</taxon>
        <taxon>Agarivorans</taxon>
    </lineage>
</organism>
<feature type="transmembrane region" description="Helical" evidence="2">
    <location>
        <begin position="152"/>
        <end position="170"/>
    </location>
</feature>
<feature type="transmembrane region" description="Helical" evidence="2">
    <location>
        <begin position="111"/>
        <end position="132"/>
    </location>
</feature>
<dbReference type="Pfam" id="PF13347">
    <property type="entry name" value="MFS_2"/>
    <property type="match status" value="1"/>
</dbReference>